<accession>A0A7U3UQU9</accession>
<evidence type="ECO:0000313" key="2">
    <source>
        <dbReference type="EMBL" id="BBA97064.1"/>
    </source>
</evidence>
<dbReference type="RefSeq" id="WP_202233400.1">
    <property type="nucleotide sequence ID" value="NZ_AP018365.1"/>
</dbReference>
<keyword evidence="1" id="KW-0472">Membrane</keyword>
<evidence type="ECO:0000256" key="1">
    <source>
        <dbReference type="SAM" id="Phobius"/>
    </source>
</evidence>
<evidence type="ECO:0000313" key="3">
    <source>
        <dbReference type="Proteomes" id="UP000595703"/>
    </source>
</evidence>
<reference evidence="2 3" key="1">
    <citation type="journal article" date="2010" name="J. Bacteriol.">
        <title>Biochemical characterization of a novel indole prenyltransferase from Streptomyces sp. SN-593.</title>
        <authorList>
            <person name="Takahashi S."/>
            <person name="Takagi H."/>
            <person name="Toyoda A."/>
            <person name="Uramoto M."/>
            <person name="Nogawa T."/>
            <person name="Ueki M."/>
            <person name="Sakaki Y."/>
            <person name="Osada H."/>
        </authorList>
    </citation>
    <scope>NUCLEOTIDE SEQUENCE [LARGE SCALE GENOMIC DNA]</scope>
    <source>
        <strain evidence="2 3">SN-593</strain>
    </source>
</reference>
<sequence length="184" mass="20227">MNEQNAPNWDATQLLVAEYTQLREEIIKLVELQFQLVSLTVIAFGTVLSVGFQSHEAPIILVQPLVSLILGVSWLHHTFRIHRIAAYIRTGIEQRVGPSLMGWEHYVQRTPLPTGRPSHWALRAAFPASSVLALVAAGTIASAHPRTIVLFVLSGIATVVTVAVFLAWQEPVPEARRRSAVGSP</sequence>
<reference evidence="2 3" key="3">
    <citation type="journal article" date="2011" name="Nat. Chem. Biol.">
        <title>Reveromycin A biosynthesis uses RevG and RevJ for stereospecific spiroacetal formation.</title>
        <authorList>
            <person name="Takahashi S."/>
            <person name="Toyoda A."/>
            <person name="Sekiyama Y."/>
            <person name="Takagi H."/>
            <person name="Nogawa T."/>
            <person name="Uramoto M."/>
            <person name="Suzuki R."/>
            <person name="Koshino H."/>
            <person name="Kumano T."/>
            <person name="Panthee S."/>
            <person name="Dairi T."/>
            <person name="Ishikawa J."/>
            <person name="Ikeda H."/>
            <person name="Sakaki Y."/>
            <person name="Osada H."/>
        </authorList>
    </citation>
    <scope>NUCLEOTIDE SEQUENCE [LARGE SCALE GENOMIC DNA]</scope>
    <source>
        <strain evidence="2 3">SN-593</strain>
    </source>
</reference>
<proteinExistence type="predicted"/>
<dbReference type="EMBL" id="AP018365">
    <property type="protein sequence ID" value="BBA97064.1"/>
    <property type="molecule type" value="Genomic_DNA"/>
</dbReference>
<organism evidence="2 3">
    <name type="scientific">Actinacidiphila reveromycinica</name>
    <dbReference type="NCBI Taxonomy" id="659352"/>
    <lineage>
        <taxon>Bacteria</taxon>
        <taxon>Bacillati</taxon>
        <taxon>Actinomycetota</taxon>
        <taxon>Actinomycetes</taxon>
        <taxon>Kitasatosporales</taxon>
        <taxon>Streptomycetaceae</taxon>
        <taxon>Actinacidiphila</taxon>
    </lineage>
</organism>
<protein>
    <submittedName>
        <fullName evidence="2">Uncharacterized protein</fullName>
    </submittedName>
</protein>
<keyword evidence="1" id="KW-0812">Transmembrane</keyword>
<dbReference type="KEGG" id="arev:RVR_2636"/>
<keyword evidence="3" id="KW-1185">Reference proteome</keyword>
<feature type="transmembrane region" description="Helical" evidence="1">
    <location>
        <begin position="58"/>
        <end position="75"/>
    </location>
</feature>
<reference evidence="2 3" key="4">
    <citation type="journal article" date="2020" name="Sci. Rep.">
        <title>beta-carboline chemical signals induce reveromycin production through a LuxR family regulator in Streptomyces sp. SN-593.</title>
        <authorList>
            <person name="Panthee S."/>
            <person name="Kito N."/>
            <person name="Hayashi T."/>
            <person name="Shimizu T."/>
            <person name="Ishikawa J."/>
            <person name="Hamamoto H."/>
            <person name="Osada H."/>
            <person name="Takahashi S."/>
        </authorList>
    </citation>
    <scope>NUCLEOTIDE SEQUENCE [LARGE SCALE GENOMIC DNA]</scope>
    <source>
        <strain evidence="2 3">SN-593</strain>
    </source>
</reference>
<reference evidence="2 3" key="2">
    <citation type="journal article" date="2011" name="J. Antibiot.">
        <title>Furaquinocins I and J: novel polyketide isoprenoid hybrid compounds from Streptomyces reveromyceticus SN-593.</title>
        <authorList>
            <person name="Panthee S."/>
            <person name="Takahashi S."/>
            <person name="Takagi H."/>
            <person name="Nogawa T."/>
            <person name="Oowada E."/>
            <person name="Uramoto M."/>
            <person name="Osada H."/>
        </authorList>
    </citation>
    <scope>NUCLEOTIDE SEQUENCE [LARGE SCALE GENOMIC DNA]</scope>
    <source>
        <strain evidence="2 3">SN-593</strain>
    </source>
</reference>
<feature type="transmembrane region" description="Helical" evidence="1">
    <location>
        <begin position="120"/>
        <end position="141"/>
    </location>
</feature>
<gene>
    <name evidence="2" type="ORF">RVR_2636</name>
</gene>
<feature type="transmembrane region" description="Helical" evidence="1">
    <location>
        <begin position="147"/>
        <end position="168"/>
    </location>
</feature>
<dbReference type="Proteomes" id="UP000595703">
    <property type="component" value="Chromosome"/>
</dbReference>
<name>A0A7U3UQU9_9ACTN</name>
<keyword evidence="1" id="KW-1133">Transmembrane helix</keyword>
<feature type="transmembrane region" description="Helical" evidence="1">
    <location>
        <begin position="32"/>
        <end position="52"/>
    </location>
</feature>
<dbReference type="AlphaFoldDB" id="A0A7U3UQU9"/>